<evidence type="ECO:0008006" key="4">
    <source>
        <dbReference type="Google" id="ProtNLM"/>
    </source>
</evidence>
<accession>A0A433RWV0</accession>
<feature type="chain" id="PRO_5019287787" description="Lipoprotein" evidence="1">
    <location>
        <begin position="19"/>
        <end position="379"/>
    </location>
</feature>
<organism evidence="2 3">
    <name type="scientific">Candidatus Kurthia intestinigallinarum</name>
    <dbReference type="NCBI Taxonomy" id="1562256"/>
    <lineage>
        <taxon>Bacteria</taxon>
        <taxon>Bacillati</taxon>
        <taxon>Bacillota</taxon>
        <taxon>Bacilli</taxon>
        <taxon>Bacillales</taxon>
        <taxon>Caryophanaceae</taxon>
        <taxon>Kurthia</taxon>
    </lineage>
</organism>
<dbReference type="EMBL" id="JTFC01000012">
    <property type="protein sequence ID" value="RUS57760.1"/>
    <property type="molecule type" value="Genomic_DNA"/>
</dbReference>
<proteinExistence type="predicted"/>
<dbReference type="RefSeq" id="WP_126989701.1">
    <property type="nucleotide sequence ID" value="NZ_JTFC01000012.1"/>
</dbReference>
<protein>
    <recommendedName>
        <fullName evidence="4">Lipoprotein</fullName>
    </recommendedName>
</protein>
<evidence type="ECO:0000313" key="2">
    <source>
        <dbReference type="EMBL" id="RUS57760.1"/>
    </source>
</evidence>
<dbReference type="OrthoDB" id="2199492at2"/>
<keyword evidence="3" id="KW-1185">Reference proteome</keyword>
<keyword evidence="1" id="KW-0732">Signal</keyword>
<sequence length="379" mass="41572">MKTMVKLASLALATTLLAACGQSPKDEYIGAMEDAGDAKAGTFDMKFKDIAVSGGDSQTTTMINMVKSQLNDMKISGSYSMPDDSKYAVDVNVNAMGQEIPFNVIGDDKAMYLSTAFLSAVMDITQSLSGSSAAVDTSKLKELDGKYIDLQQFAKDSAETTGSSVTADVENLDMKQLLAYQKDLQKEFIKYLKDDVDDKRFEEKDGKLSFTMNKDDIAKLDDIQAKLAKDNPDYEQFKANIGDMLKELDKVNIQTVIDSKTKKQTYDVDIASAKNNIDAVKFTISTTPSDKAKEVTVPTSDQLATEEQLNEAMGAATGTDTTDTTGSTTITDEQFKTLLKQAKSSKASMSKAQRKQALEQYKPYLTDEQYTKLEKVLED</sequence>
<evidence type="ECO:0000313" key="3">
    <source>
        <dbReference type="Proteomes" id="UP000288623"/>
    </source>
</evidence>
<evidence type="ECO:0000256" key="1">
    <source>
        <dbReference type="SAM" id="SignalP"/>
    </source>
</evidence>
<dbReference type="PROSITE" id="PS51257">
    <property type="entry name" value="PROKAR_LIPOPROTEIN"/>
    <property type="match status" value="1"/>
</dbReference>
<name>A0A433RWV0_9BACL</name>
<gene>
    <name evidence="2" type="ORF">QI30_04175</name>
</gene>
<dbReference type="Proteomes" id="UP000288623">
    <property type="component" value="Unassembled WGS sequence"/>
</dbReference>
<feature type="signal peptide" evidence="1">
    <location>
        <begin position="1"/>
        <end position="18"/>
    </location>
</feature>
<dbReference type="AlphaFoldDB" id="A0A433RWV0"/>
<reference evidence="2 3" key="1">
    <citation type="submission" date="2014-11" db="EMBL/GenBank/DDBJ databases">
        <title>Genome sequence and analysis of novel Kurthia sp.</title>
        <authorList>
            <person name="Lawson J.N."/>
            <person name="Gonzalez J.E."/>
            <person name="Rinauldi L."/>
            <person name="Xuan Z."/>
            <person name="Firman A."/>
            <person name="Shaddox L."/>
            <person name="Trudeau A."/>
            <person name="Shah S."/>
            <person name="Reiman D."/>
        </authorList>
    </citation>
    <scope>NUCLEOTIDE SEQUENCE [LARGE SCALE GENOMIC DNA]</scope>
    <source>
        <strain evidence="2 3">3B1D</strain>
    </source>
</reference>
<comment type="caution">
    <text evidence="2">The sequence shown here is derived from an EMBL/GenBank/DDBJ whole genome shotgun (WGS) entry which is preliminary data.</text>
</comment>